<comment type="caution">
    <text evidence="1">The sequence shown here is derived from an EMBL/GenBank/DDBJ whole genome shotgun (WGS) entry which is preliminary data.</text>
</comment>
<dbReference type="RefSeq" id="WP_354441278.1">
    <property type="nucleotide sequence ID" value="NZ_JBEPSH010000002.1"/>
</dbReference>
<proteinExistence type="predicted"/>
<dbReference type="Proteomes" id="UP001549320">
    <property type="component" value="Unassembled WGS sequence"/>
</dbReference>
<dbReference type="EMBL" id="JBEPSH010000002">
    <property type="protein sequence ID" value="MET4575666.1"/>
    <property type="molecule type" value="Genomic_DNA"/>
</dbReference>
<dbReference type="PANTHER" id="PTHR21192">
    <property type="entry name" value="NUCLEAR PROTEIN E3-3"/>
    <property type="match status" value="1"/>
</dbReference>
<dbReference type="Pfam" id="PF04430">
    <property type="entry name" value="DUF498"/>
    <property type="match status" value="1"/>
</dbReference>
<dbReference type="InterPro" id="IPR007523">
    <property type="entry name" value="NDUFAF3/AAMDC"/>
</dbReference>
<dbReference type="Gene3D" id="3.40.1230.10">
    <property type="entry name" value="MTH938-like"/>
    <property type="match status" value="1"/>
</dbReference>
<evidence type="ECO:0000313" key="2">
    <source>
        <dbReference type="Proteomes" id="UP001549320"/>
    </source>
</evidence>
<dbReference type="SUPFAM" id="SSF64076">
    <property type="entry name" value="MTH938-like"/>
    <property type="match status" value="1"/>
</dbReference>
<evidence type="ECO:0000313" key="1">
    <source>
        <dbReference type="EMBL" id="MET4575666.1"/>
    </source>
</evidence>
<dbReference type="InterPro" id="IPR036748">
    <property type="entry name" value="MTH938-like_sf"/>
</dbReference>
<name>A0ABV2Q3R2_9BURK</name>
<keyword evidence="2" id="KW-1185">Reference proteome</keyword>
<sequence>MKFQPDLVGAATISGYGPDWIAVGGERITSSFLLHANGERVAWDCDNFEHLSAAHFERLAAASPELVVFGSGERLRFPRPEWLRPLIEANIGIETMDTPAACRTYNILAGEGRRVVAALLIESGNQATKREMR</sequence>
<organism evidence="1 2">
    <name type="scientific">Ottowia thiooxydans</name>
    <dbReference type="NCBI Taxonomy" id="219182"/>
    <lineage>
        <taxon>Bacteria</taxon>
        <taxon>Pseudomonadati</taxon>
        <taxon>Pseudomonadota</taxon>
        <taxon>Betaproteobacteria</taxon>
        <taxon>Burkholderiales</taxon>
        <taxon>Comamonadaceae</taxon>
        <taxon>Ottowia</taxon>
    </lineage>
</organism>
<gene>
    <name evidence="1" type="ORF">ABIE13_000766</name>
</gene>
<dbReference type="CDD" id="cd05560">
    <property type="entry name" value="Xcc1710_like"/>
    <property type="match status" value="1"/>
</dbReference>
<evidence type="ECO:0008006" key="3">
    <source>
        <dbReference type="Google" id="ProtNLM"/>
    </source>
</evidence>
<reference evidence="1 2" key="1">
    <citation type="submission" date="2024-06" db="EMBL/GenBank/DDBJ databases">
        <title>Sorghum-associated microbial communities from plants grown in Nebraska, USA.</title>
        <authorList>
            <person name="Schachtman D."/>
        </authorList>
    </citation>
    <scope>NUCLEOTIDE SEQUENCE [LARGE SCALE GENOMIC DNA]</scope>
    <source>
        <strain evidence="1 2">2709</strain>
    </source>
</reference>
<protein>
    <recommendedName>
        <fullName evidence="3">Xcc1710-like domain-containing protein</fullName>
    </recommendedName>
</protein>
<dbReference type="PANTHER" id="PTHR21192:SF2">
    <property type="entry name" value="NADH DEHYDROGENASE [UBIQUINONE] 1 ALPHA SUBCOMPLEX ASSEMBLY FACTOR 3"/>
    <property type="match status" value="1"/>
</dbReference>
<accession>A0ABV2Q3R2</accession>